<dbReference type="InterPro" id="IPR039417">
    <property type="entry name" value="Peptidase_C1A_papain-like"/>
</dbReference>
<dbReference type="InterPro" id="IPR038765">
    <property type="entry name" value="Papain-like_cys_pep_sf"/>
</dbReference>
<dbReference type="SMART" id="SM00848">
    <property type="entry name" value="Inhibitor_I29"/>
    <property type="match status" value="1"/>
</dbReference>
<dbReference type="Pfam" id="PF08246">
    <property type="entry name" value="Inhibitor_I29"/>
    <property type="match status" value="1"/>
</dbReference>
<feature type="signal peptide" evidence="3">
    <location>
        <begin position="1"/>
        <end position="19"/>
    </location>
</feature>
<dbReference type="InterPro" id="IPR013128">
    <property type="entry name" value="Peptidase_C1A"/>
</dbReference>
<dbReference type="Pfam" id="PF00112">
    <property type="entry name" value="Peptidase_C1"/>
    <property type="match status" value="1"/>
</dbReference>
<evidence type="ECO:0000256" key="1">
    <source>
        <dbReference type="ARBA" id="ARBA00008455"/>
    </source>
</evidence>
<dbReference type="PROSITE" id="PS00639">
    <property type="entry name" value="THIOL_PROTEASE_HIS"/>
    <property type="match status" value="1"/>
</dbReference>
<dbReference type="PROSITE" id="PS51257">
    <property type="entry name" value="PROKAR_LIPOPROTEIN"/>
    <property type="match status" value="1"/>
</dbReference>
<sequence length="376" mass="41120">MRAIATLAIVTLLAACVAAAPPKWNKLEGYTHDQWAADFGRNYRSEEERAQRKAVFDAKLSEIKAHNAKPGVLHKKGVNQFSDWTAEEFKRYNTYTARPVGTAEQMIPINTYSATGAIIPGAVDWRRASPPVLSGVKNQGHCGSCWAHSTVESIESYFALAFGQLPVLSAQQVTSCTQLMYGCGGGNYFYGFDYVSKSKGLYEEWEYSYTSFFAQNMSKAATSTCRNISSEYFPNWSWFPKANVTGAWAVQPNNATATMEALALHGPLSISVGAGGWDSYESGVYYNPTGSNEPWQIDHAVQMVGYGFDEDLQVGYWIVRNSWGTTWGESGFIRLFRPTEGAAEPCGMGDDGKACGTSGCLSSPAFPNVAMLAKLN</sequence>
<evidence type="ECO:0000256" key="3">
    <source>
        <dbReference type="SAM" id="SignalP"/>
    </source>
</evidence>
<keyword evidence="3" id="KW-0732">Signal</keyword>
<organism evidence="6">
    <name type="scientific">Neobodo designis</name>
    <name type="common">Flagellated protozoan</name>
    <name type="synonym">Bodo designis</name>
    <dbReference type="NCBI Taxonomy" id="312471"/>
    <lineage>
        <taxon>Eukaryota</taxon>
        <taxon>Discoba</taxon>
        <taxon>Euglenozoa</taxon>
        <taxon>Kinetoplastea</taxon>
        <taxon>Metakinetoplastina</taxon>
        <taxon>Neobodonida</taxon>
        <taxon>Neobodo</taxon>
    </lineage>
</organism>
<name>A0A7S1MB24_NEODS</name>
<dbReference type="AlphaFoldDB" id="A0A7S1MB24"/>
<evidence type="ECO:0000259" key="4">
    <source>
        <dbReference type="SMART" id="SM00645"/>
    </source>
</evidence>
<feature type="chain" id="PRO_5030782144" evidence="3">
    <location>
        <begin position="20"/>
        <end position="376"/>
    </location>
</feature>
<dbReference type="InterPro" id="IPR000668">
    <property type="entry name" value="Peptidase_C1A_C"/>
</dbReference>
<dbReference type="InterPro" id="IPR025661">
    <property type="entry name" value="Pept_asp_AS"/>
</dbReference>
<reference evidence="6" key="1">
    <citation type="submission" date="2021-01" db="EMBL/GenBank/DDBJ databases">
        <authorList>
            <person name="Corre E."/>
            <person name="Pelletier E."/>
            <person name="Niang G."/>
            <person name="Scheremetjew M."/>
            <person name="Finn R."/>
            <person name="Kale V."/>
            <person name="Holt S."/>
            <person name="Cochrane G."/>
            <person name="Meng A."/>
            <person name="Brown T."/>
            <person name="Cohen L."/>
        </authorList>
    </citation>
    <scope>NUCLEOTIDE SEQUENCE</scope>
    <source>
        <strain evidence="6">CCAP 1951/1</strain>
    </source>
</reference>
<accession>A0A7S1MB24</accession>
<dbReference type="GO" id="GO:0008234">
    <property type="term" value="F:cysteine-type peptidase activity"/>
    <property type="evidence" value="ECO:0007669"/>
    <property type="project" value="InterPro"/>
</dbReference>
<gene>
    <name evidence="6" type="ORF">NDES1114_LOCUS20323</name>
</gene>
<feature type="domain" description="Peptidase C1A papain C-terminal" evidence="4">
    <location>
        <begin position="119"/>
        <end position="346"/>
    </location>
</feature>
<comment type="similarity">
    <text evidence="1">Belongs to the peptidase C1 family.</text>
</comment>
<evidence type="ECO:0000259" key="5">
    <source>
        <dbReference type="SMART" id="SM00848"/>
    </source>
</evidence>
<keyword evidence="2" id="KW-1015">Disulfide bond</keyword>
<protein>
    <submittedName>
        <fullName evidence="6">Uncharacterized protein</fullName>
    </submittedName>
</protein>
<dbReference type="InterPro" id="IPR000169">
    <property type="entry name" value="Pept_cys_AS"/>
</dbReference>
<dbReference type="CDD" id="cd02248">
    <property type="entry name" value="Peptidase_C1A"/>
    <property type="match status" value="1"/>
</dbReference>
<dbReference type="EMBL" id="HBGF01030487">
    <property type="protein sequence ID" value="CAD9126880.1"/>
    <property type="molecule type" value="Transcribed_RNA"/>
</dbReference>
<feature type="domain" description="Cathepsin propeptide inhibitor" evidence="5">
    <location>
        <begin position="32"/>
        <end position="89"/>
    </location>
</feature>
<dbReference type="PROSITE" id="PS00640">
    <property type="entry name" value="THIOL_PROTEASE_ASN"/>
    <property type="match status" value="1"/>
</dbReference>
<dbReference type="PANTHER" id="PTHR12411">
    <property type="entry name" value="CYSTEINE PROTEASE FAMILY C1-RELATED"/>
    <property type="match status" value="1"/>
</dbReference>
<dbReference type="InterPro" id="IPR013201">
    <property type="entry name" value="Prot_inhib_I29"/>
</dbReference>
<dbReference type="GO" id="GO:0006508">
    <property type="term" value="P:proteolysis"/>
    <property type="evidence" value="ECO:0007669"/>
    <property type="project" value="InterPro"/>
</dbReference>
<dbReference type="SUPFAM" id="SSF54001">
    <property type="entry name" value="Cysteine proteinases"/>
    <property type="match status" value="1"/>
</dbReference>
<evidence type="ECO:0000313" key="6">
    <source>
        <dbReference type="EMBL" id="CAD9126880.1"/>
    </source>
</evidence>
<dbReference type="SMART" id="SM00645">
    <property type="entry name" value="Pept_C1"/>
    <property type="match status" value="1"/>
</dbReference>
<dbReference type="PRINTS" id="PR00705">
    <property type="entry name" value="PAPAIN"/>
</dbReference>
<evidence type="ECO:0000256" key="2">
    <source>
        <dbReference type="ARBA" id="ARBA00023157"/>
    </source>
</evidence>
<dbReference type="Gene3D" id="3.90.70.10">
    <property type="entry name" value="Cysteine proteinases"/>
    <property type="match status" value="1"/>
</dbReference>
<proteinExistence type="inferred from homology"/>
<dbReference type="PROSITE" id="PS00139">
    <property type="entry name" value="THIOL_PROTEASE_CYS"/>
    <property type="match status" value="1"/>
</dbReference>
<dbReference type="InterPro" id="IPR025660">
    <property type="entry name" value="Pept_his_AS"/>
</dbReference>